<name>W1P7H3_AMBTC</name>
<dbReference type="InterPro" id="IPR038801">
    <property type="entry name" value="TAF1C"/>
</dbReference>
<dbReference type="PANTHER" id="PTHR15319:SF1">
    <property type="entry name" value="TATA BOX-BINDING PROTEIN-ASSOCIATED FACTOR RNA POLYMERASE I SUBUNIT C"/>
    <property type="match status" value="1"/>
</dbReference>
<reference evidence="2" key="1">
    <citation type="journal article" date="2013" name="Science">
        <title>The Amborella genome and the evolution of flowering plants.</title>
        <authorList>
            <consortium name="Amborella Genome Project"/>
        </authorList>
    </citation>
    <scope>NUCLEOTIDE SEQUENCE [LARGE SCALE GENOMIC DNA]</scope>
</reference>
<dbReference type="EMBL" id="KI393980">
    <property type="protein sequence ID" value="ERN05827.1"/>
    <property type="molecule type" value="Genomic_DNA"/>
</dbReference>
<organism evidence="1 2">
    <name type="scientific">Amborella trichopoda</name>
    <dbReference type="NCBI Taxonomy" id="13333"/>
    <lineage>
        <taxon>Eukaryota</taxon>
        <taxon>Viridiplantae</taxon>
        <taxon>Streptophyta</taxon>
        <taxon>Embryophyta</taxon>
        <taxon>Tracheophyta</taxon>
        <taxon>Spermatophyta</taxon>
        <taxon>Magnoliopsida</taxon>
        <taxon>Amborellales</taxon>
        <taxon>Amborellaceae</taxon>
        <taxon>Amborella</taxon>
    </lineage>
</organism>
<dbReference type="STRING" id="13333.W1P7H3"/>
<dbReference type="HOGENOM" id="CLU_016033_0_0_1"/>
<evidence type="ECO:0000313" key="2">
    <source>
        <dbReference type="Proteomes" id="UP000017836"/>
    </source>
</evidence>
<gene>
    <name evidence="1" type="ORF">AMTR_s00006p00260920</name>
</gene>
<proteinExistence type="predicted"/>
<dbReference type="AlphaFoldDB" id="W1P7H3"/>
<sequence>MDFSEDWKSQFPVGSVFSCPRLITGESAHSLGPLCFSPINPATHFLSLANTPVCYSPPPTAQDVFSTADWFYRRSDDDFIPFPLIFSTTKSAAGKHSSRHFFGNPLHLLTCRNGEFLLLFPSGENSDRLACVVGRRERDNGGGFSLVKDSVFLLSPSFKNRIIRVSVISTADCASSSEVCDQFTEGFVLLCSHYEVHWLRVGVRNSTPLSQNLASATFKNQVAHACWSPYLPEESAVLLVNGELRLYDLNYCVGVKNLPVKFKGELVSKNLGSLISRESDNDWFCCEFGWHPRVLIVTSKTSVLMVDFRDKKVKVTVLAKIELCDSVKHHFIESDRFQAFCKASFDGFLFSVATKYYLLLFDTRKPLDPVLQWDHHLDHVRYINMYRLSDLRPSNGTLKWVSDSGYVILVGSFRNCEFSLFCYGPHPIVDLKPGWTSDSGSLYAWGLPSEIALVSQDCCCVDCELKEEFRTDSYKLQKREKVLGFCILSEPCSERYEDDCTSGFFMIRLTCNGIFETLKYQALWDFSCVKSSCKPVQVQSKTTFSSHVEPEDIDHLKLLHKKFDYFLGYFSGGPTLVEVLNSRLEETSSRGSMHCNNVESTEAAKELILEAWKASGQVEFGSLPSMDYVLGDINTPSSAHEIISKRMWTGLNLCYVELAFVRNSDLNHTGHDFLAIPSSSSTQLPPFPFRVPSKSYGRSRSKATKKCDHVGPPTEKGDVIDLVPPHLVGPVLPLPLLLTFQIIDKGRASFVPKINWLSADAEMGNQCQELISLAKSSKLSKSRRRPELPYAVSLSDDYNAWTESQEPEEEGHLFLHETQANNLDPEKSPLENLSFGKSEFGHYKDNRFDLFINALHKKNCDPRGEEKLDASELFDELSPVKLNFGGSRVKVESKEMEIFKCLTKRFSQWQEGFKPYQDYLLSKMEKGGE</sequence>
<dbReference type="KEGG" id="atr:18434014"/>
<keyword evidence="2" id="KW-1185">Reference proteome</keyword>
<accession>W1P7H3</accession>
<dbReference type="OMA" id="WYASREL"/>
<dbReference type="PANTHER" id="PTHR15319">
    <property type="entry name" value="TATA BOX-BINDING PROTEIN ASSOCIATED FACTOR RNA POLYMERASE I SUBUNIT C"/>
    <property type="match status" value="1"/>
</dbReference>
<dbReference type="eggNOG" id="ENOG502QW2G">
    <property type="taxonomic scope" value="Eukaryota"/>
</dbReference>
<protein>
    <submittedName>
        <fullName evidence="1">Uncharacterized protein</fullName>
    </submittedName>
</protein>
<dbReference type="Proteomes" id="UP000017836">
    <property type="component" value="Unassembled WGS sequence"/>
</dbReference>
<dbReference type="GO" id="GO:0001164">
    <property type="term" value="F:RNA polymerase I core promoter sequence-specific DNA binding"/>
    <property type="evidence" value="ECO:0000318"/>
    <property type="project" value="GO_Central"/>
</dbReference>
<dbReference type="OrthoDB" id="2382881at2759"/>
<dbReference type="GO" id="GO:0001650">
    <property type="term" value="C:fibrillar center"/>
    <property type="evidence" value="ECO:0000318"/>
    <property type="project" value="GO_Central"/>
</dbReference>
<dbReference type="Gramene" id="ERN05827">
    <property type="protein sequence ID" value="ERN05827"/>
    <property type="gene ID" value="AMTR_s00006p00260920"/>
</dbReference>
<evidence type="ECO:0000313" key="1">
    <source>
        <dbReference type="EMBL" id="ERN05827.1"/>
    </source>
</evidence>